<name>A0ABV7E5U7_9SPHN</name>
<protein>
    <submittedName>
        <fullName evidence="1">Uncharacterized protein</fullName>
    </submittedName>
</protein>
<accession>A0ABV7E5U7</accession>
<evidence type="ECO:0000313" key="2">
    <source>
        <dbReference type="Proteomes" id="UP001595456"/>
    </source>
</evidence>
<proteinExistence type="predicted"/>
<dbReference type="EMBL" id="JBHRST010000008">
    <property type="protein sequence ID" value="MFC3097360.1"/>
    <property type="molecule type" value="Genomic_DNA"/>
</dbReference>
<sequence>MATHGIDLVALADAATGDPDEAVPVTRRWLQQALEQLQACQRCGFVFGLPENTRV</sequence>
<comment type="caution">
    <text evidence="1">The sequence shown here is derived from an EMBL/GenBank/DDBJ whole genome shotgun (WGS) entry which is preliminary data.</text>
</comment>
<dbReference type="Proteomes" id="UP001595456">
    <property type="component" value="Unassembled WGS sequence"/>
</dbReference>
<reference evidence="2" key="1">
    <citation type="journal article" date="2019" name="Int. J. Syst. Evol. Microbiol.">
        <title>The Global Catalogue of Microorganisms (GCM) 10K type strain sequencing project: providing services to taxonomists for standard genome sequencing and annotation.</title>
        <authorList>
            <consortium name="The Broad Institute Genomics Platform"/>
            <consortium name="The Broad Institute Genome Sequencing Center for Infectious Disease"/>
            <person name="Wu L."/>
            <person name="Ma J."/>
        </authorList>
    </citation>
    <scope>NUCLEOTIDE SEQUENCE [LARGE SCALE GENOMIC DNA]</scope>
    <source>
        <strain evidence="2">KCTC 52607</strain>
    </source>
</reference>
<organism evidence="1 2">
    <name type="scientific">Alteraurantiacibacter palmitatis</name>
    <dbReference type="NCBI Taxonomy" id="2054628"/>
    <lineage>
        <taxon>Bacteria</taxon>
        <taxon>Pseudomonadati</taxon>
        <taxon>Pseudomonadota</taxon>
        <taxon>Alphaproteobacteria</taxon>
        <taxon>Sphingomonadales</taxon>
        <taxon>Erythrobacteraceae</taxon>
        <taxon>Alteraurantiacibacter</taxon>
    </lineage>
</organism>
<evidence type="ECO:0000313" key="1">
    <source>
        <dbReference type="EMBL" id="MFC3097360.1"/>
    </source>
</evidence>
<dbReference type="RefSeq" id="WP_336926132.1">
    <property type="nucleotide sequence ID" value="NZ_JBANRO010000006.1"/>
</dbReference>
<gene>
    <name evidence="1" type="ORF">ACFODU_06030</name>
</gene>
<keyword evidence="2" id="KW-1185">Reference proteome</keyword>